<name>A0A8J7QFD1_9BACT</name>
<accession>A0A8J7QFD1</accession>
<organism evidence="1 2">
    <name type="scientific">Acanthopleuribacter pedis</name>
    <dbReference type="NCBI Taxonomy" id="442870"/>
    <lineage>
        <taxon>Bacteria</taxon>
        <taxon>Pseudomonadati</taxon>
        <taxon>Acidobacteriota</taxon>
        <taxon>Holophagae</taxon>
        <taxon>Acanthopleuribacterales</taxon>
        <taxon>Acanthopleuribacteraceae</taxon>
        <taxon>Acanthopleuribacter</taxon>
    </lineage>
</organism>
<keyword evidence="2" id="KW-1185">Reference proteome</keyword>
<dbReference type="RefSeq" id="WP_207856631.1">
    <property type="nucleotide sequence ID" value="NZ_JAFREP010000002.1"/>
</dbReference>
<evidence type="ECO:0000313" key="2">
    <source>
        <dbReference type="Proteomes" id="UP000664417"/>
    </source>
</evidence>
<dbReference type="EMBL" id="JAFREP010000002">
    <property type="protein sequence ID" value="MBO1317395.1"/>
    <property type="molecule type" value="Genomic_DNA"/>
</dbReference>
<dbReference type="Proteomes" id="UP000664417">
    <property type="component" value="Unassembled WGS sequence"/>
</dbReference>
<comment type="caution">
    <text evidence="1">The sequence shown here is derived from an EMBL/GenBank/DDBJ whole genome shotgun (WGS) entry which is preliminary data.</text>
</comment>
<reference evidence="1" key="1">
    <citation type="submission" date="2021-03" db="EMBL/GenBank/DDBJ databases">
        <authorList>
            <person name="Wang G."/>
        </authorList>
    </citation>
    <scope>NUCLEOTIDE SEQUENCE</scope>
    <source>
        <strain evidence="1">KCTC 12899</strain>
    </source>
</reference>
<dbReference type="AlphaFoldDB" id="A0A8J7QFD1"/>
<sequence>MPASERRRTIIIDGRNHNGAWDARALIGQDDFPAFGSWGAFGNVSGSTLAMGKIIYHAGGAEAQRQLFLEAAAHHVFANGYAEAQRGTLKTRIENRGVAFDHLGGYHTVGEAEVVFQEVNGFVHSRMAQVFNLGGDSFRFSAQLWRTFESEVHLSGARIFGAGVFREGWGDTFNPIASGGSVFDLQALISEFP</sequence>
<protein>
    <submittedName>
        <fullName evidence="1">Uncharacterized protein</fullName>
    </submittedName>
</protein>
<evidence type="ECO:0000313" key="1">
    <source>
        <dbReference type="EMBL" id="MBO1317395.1"/>
    </source>
</evidence>
<proteinExistence type="predicted"/>
<gene>
    <name evidence="1" type="ORF">J3U88_02905</name>
</gene>